<dbReference type="PANTHER" id="PTHR48100">
    <property type="entry name" value="BROAD-SPECIFICITY PHOSPHATASE YOR283W-RELATED"/>
    <property type="match status" value="1"/>
</dbReference>
<feature type="binding site" evidence="4">
    <location>
        <begin position="7"/>
        <end position="14"/>
    </location>
    <ligand>
        <name>substrate</name>
    </ligand>
</feature>
<dbReference type="GO" id="GO:0005737">
    <property type="term" value="C:cytoplasm"/>
    <property type="evidence" value="ECO:0007669"/>
    <property type="project" value="TreeGrafter"/>
</dbReference>
<evidence type="ECO:0000256" key="2">
    <source>
        <dbReference type="ARBA" id="ARBA00023235"/>
    </source>
</evidence>
<dbReference type="SMART" id="SM00855">
    <property type="entry name" value="PGAM"/>
    <property type="match status" value="1"/>
</dbReference>
<feature type="active site" description="Tele-phosphohistidine intermediate" evidence="3">
    <location>
        <position position="8"/>
    </location>
</feature>
<evidence type="ECO:0000313" key="6">
    <source>
        <dbReference type="Proteomes" id="UP000601171"/>
    </source>
</evidence>
<comment type="caution">
    <text evidence="5">The sequence shown here is derived from an EMBL/GenBank/DDBJ whole genome shotgun (WGS) entry which is preliminary data.</text>
</comment>
<evidence type="ECO:0000313" key="5">
    <source>
        <dbReference type="EMBL" id="MBC8589441.1"/>
    </source>
</evidence>
<feature type="binding site" evidence="4">
    <location>
        <position position="56"/>
    </location>
    <ligand>
        <name>substrate</name>
    </ligand>
</feature>
<evidence type="ECO:0000256" key="3">
    <source>
        <dbReference type="PIRSR" id="PIRSR613078-1"/>
    </source>
</evidence>
<reference evidence="5" key="1">
    <citation type="submission" date="2020-08" db="EMBL/GenBank/DDBJ databases">
        <title>Genome public.</title>
        <authorList>
            <person name="Liu C."/>
            <person name="Sun Q."/>
        </authorList>
    </citation>
    <scope>NUCLEOTIDE SEQUENCE</scope>
    <source>
        <strain evidence="5">BX21</strain>
    </source>
</reference>
<dbReference type="InterPro" id="IPR001345">
    <property type="entry name" value="PG/BPGM_mutase_AS"/>
</dbReference>
<evidence type="ECO:0000256" key="1">
    <source>
        <dbReference type="ARBA" id="ARBA00023152"/>
    </source>
</evidence>
<sequence>MDIIMIRHGETEDNVSKVFSRDDTKLSEIGKEQIKRTRELLKDFKFDKVYYSPLERTKETLGILGLEGIPNTRIREINFGIFAGLNYNEILEKYPQETKSWENDPLRYIIPEGESLNVVYNRVWMFLEEIIKHNENIIIVAHEGVIRLALCWIFNDPNFFYRFKIDHGSINVISVEDGFKYIKKLNYI</sequence>
<dbReference type="AlphaFoldDB" id="A0A926ILD5"/>
<accession>A0A926ILD5</accession>
<dbReference type="RefSeq" id="WP_262430909.1">
    <property type="nucleotide sequence ID" value="NZ_JACRTG010000034.1"/>
</dbReference>
<feature type="active site" description="Proton donor/acceptor" evidence="3">
    <location>
        <position position="76"/>
    </location>
</feature>
<dbReference type="PANTHER" id="PTHR48100:SF1">
    <property type="entry name" value="HISTIDINE PHOSPHATASE FAMILY PROTEIN-RELATED"/>
    <property type="match status" value="1"/>
</dbReference>
<keyword evidence="1" id="KW-0324">Glycolysis</keyword>
<dbReference type="InterPro" id="IPR029033">
    <property type="entry name" value="His_PPase_superfam"/>
</dbReference>
<gene>
    <name evidence="5" type="ORF">H8707_14595</name>
</gene>
<dbReference type="InterPro" id="IPR013078">
    <property type="entry name" value="His_Pase_superF_clade-1"/>
</dbReference>
<name>A0A926ILD5_9FIRM</name>
<dbReference type="Proteomes" id="UP000601171">
    <property type="component" value="Unassembled WGS sequence"/>
</dbReference>
<dbReference type="CDD" id="cd07067">
    <property type="entry name" value="HP_PGM_like"/>
    <property type="match status" value="1"/>
</dbReference>
<keyword evidence="2" id="KW-0413">Isomerase</keyword>
<dbReference type="Gene3D" id="3.40.50.1240">
    <property type="entry name" value="Phosphoglycerate mutase-like"/>
    <property type="match status" value="1"/>
</dbReference>
<dbReference type="SUPFAM" id="SSF53254">
    <property type="entry name" value="Phosphoglycerate mutase-like"/>
    <property type="match status" value="1"/>
</dbReference>
<dbReference type="Pfam" id="PF00300">
    <property type="entry name" value="His_Phos_1"/>
    <property type="match status" value="1"/>
</dbReference>
<proteinExistence type="predicted"/>
<organism evidence="5 6">
    <name type="scientific">Paratissierella segnis</name>
    <dbReference type="NCBI Taxonomy" id="2763679"/>
    <lineage>
        <taxon>Bacteria</taxon>
        <taxon>Bacillati</taxon>
        <taxon>Bacillota</taxon>
        <taxon>Tissierellia</taxon>
        <taxon>Tissierellales</taxon>
        <taxon>Tissierellaceae</taxon>
        <taxon>Paratissierella</taxon>
    </lineage>
</organism>
<dbReference type="PIRSF" id="PIRSF000709">
    <property type="entry name" value="6PFK_2-Ptase"/>
    <property type="match status" value="1"/>
</dbReference>
<dbReference type="EMBL" id="JACRTG010000034">
    <property type="protein sequence ID" value="MBC8589441.1"/>
    <property type="molecule type" value="Genomic_DNA"/>
</dbReference>
<protein>
    <submittedName>
        <fullName evidence="5">Histidine phosphatase family protein</fullName>
    </submittedName>
</protein>
<evidence type="ECO:0000256" key="4">
    <source>
        <dbReference type="PIRSR" id="PIRSR613078-2"/>
    </source>
</evidence>
<dbReference type="GO" id="GO:0016791">
    <property type="term" value="F:phosphatase activity"/>
    <property type="evidence" value="ECO:0007669"/>
    <property type="project" value="TreeGrafter"/>
</dbReference>
<dbReference type="PROSITE" id="PS00175">
    <property type="entry name" value="PG_MUTASE"/>
    <property type="match status" value="1"/>
</dbReference>
<dbReference type="InterPro" id="IPR050275">
    <property type="entry name" value="PGM_Phosphatase"/>
</dbReference>
<keyword evidence="6" id="KW-1185">Reference proteome</keyword>